<evidence type="ECO:0000313" key="2">
    <source>
        <dbReference type="Proteomes" id="UP000002302"/>
    </source>
</evidence>
<dbReference type="Proteomes" id="UP000002302">
    <property type="component" value="Chromosome"/>
</dbReference>
<name>A7H1D2_CAMJD</name>
<dbReference type="KEGG" id="cjd:JJD26997_0054"/>
<accession>A7H1D2</accession>
<protein>
    <submittedName>
        <fullName evidence="1">Uncharacterized protein</fullName>
    </submittedName>
</protein>
<dbReference type="AlphaFoldDB" id="A7H1D2"/>
<dbReference type="HOGENOM" id="CLU_2913751_0_0_7"/>
<proteinExistence type="predicted"/>
<organism evidence="1 2">
    <name type="scientific">Campylobacter jejuni subsp. doylei (strain ATCC BAA-1458 / RM4099 / 269.97)</name>
    <dbReference type="NCBI Taxonomy" id="360109"/>
    <lineage>
        <taxon>Bacteria</taxon>
        <taxon>Pseudomonadati</taxon>
        <taxon>Campylobacterota</taxon>
        <taxon>Epsilonproteobacteria</taxon>
        <taxon>Campylobacterales</taxon>
        <taxon>Campylobacteraceae</taxon>
        <taxon>Campylobacter</taxon>
    </lineage>
</organism>
<gene>
    <name evidence="1" type="ordered locus">JJD26997_0054</name>
</gene>
<sequence length="61" mass="7367">MSYNCYIFNVFQIFFSKAKFLKAWIIQKFNLNYKVSKLGTLLALKSYEIKILKRKLKCQNH</sequence>
<reference evidence="2" key="1">
    <citation type="submission" date="2007-07" db="EMBL/GenBank/DDBJ databases">
        <title>Complete genome sequence of Campylobacter jejuni subsp doylei 269.97 isolated from human blood.</title>
        <authorList>
            <person name="Fouts D.E."/>
            <person name="Mongodin E.F."/>
            <person name="Puiu D."/>
            <person name="Sebastian Y."/>
            <person name="Miller W.G."/>
            <person name="Mandrell R.E."/>
            <person name="Lastovica A.J."/>
            <person name="Nelson K.E."/>
        </authorList>
    </citation>
    <scope>NUCLEOTIDE SEQUENCE [LARGE SCALE GENOMIC DNA]</scope>
    <source>
        <strain evidence="2">ATCC BAA-1458 / RM4099 / 269.97</strain>
    </source>
</reference>
<dbReference type="EMBL" id="CP000768">
    <property type="protein sequence ID" value="ABS44084.1"/>
    <property type="molecule type" value="Genomic_DNA"/>
</dbReference>
<evidence type="ECO:0000313" key="1">
    <source>
        <dbReference type="EMBL" id="ABS44084.1"/>
    </source>
</evidence>